<feature type="domain" description="GP-PDE" evidence="7">
    <location>
        <begin position="10"/>
        <end position="324"/>
    </location>
</feature>
<dbReference type="GO" id="GO:0042597">
    <property type="term" value="C:periplasmic space"/>
    <property type="evidence" value="ECO:0007669"/>
    <property type="project" value="TreeGrafter"/>
</dbReference>
<dbReference type="Gene3D" id="3.20.20.190">
    <property type="entry name" value="Phosphatidylinositol (PI) phosphodiesterase"/>
    <property type="match status" value="1"/>
</dbReference>
<protein>
    <recommendedName>
        <fullName evidence="2">glycerophosphodiester phosphodiesterase</fullName>
        <ecNumber evidence="2">3.1.4.46</ecNumber>
    </recommendedName>
</protein>
<comment type="similarity">
    <text evidence="1">Belongs to the glycerophosphoryl diester phosphodiesterase family.</text>
</comment>
<sequence length="331" mass="36204">MGTNTREPSIEIISHRGASGHRPEHTLGSYELGARFGGDFIEVDLVATSDGALVARHDPEIGGTTDVADRPEFAGRETSRIIDGAEITGWFVEDFTLAELKTLRATERLPHVRPENTAHDGEYEIPTLAEIIELAKELTAELGRPIGVYPETKHPAYHRSIGLALEPLLETELDENGLRGPEPEVPVYLQSFEADSLRALADVGVARVFLLGGEEHFRPYLTPEGLADVATFADAIGPAKDLVISRDTDGNLTEPTSLVDDAHEAGLLVHPFTFRSENRFLPTNFRSGGDPNAYGGFAAEYEAFFEVGVDGVFTDHSRHAFLARELFERGE</sequence>
<evidence type="ECO:0000313" key="8">
    <source>
        <dbReference type="EMBL" id="RNL84049.1"/>
    </source>
</evidence>
<evidence type="ECO:0000256" key="6">
    <source>
        <dbReference type="ARBA" id="ARBA00047512"/>
    </source>
</evidence>
<dbReference type="GO" id="GO:0006629">
    <property type="term" value="P:lipid metabolic process"/>
    <property type="evidence" value="ECO:0007669"/>
    <property type="project" value="InterPro"/>
</dbReference>
<evidence type="ECO:0000256" key="1">
    <source>
        <dbReference type="ARBA" id="ARBA00007277"/>
    </source>
</evidence>
<dbReference type="GO" id="GO:0006071">
    <property type="term" value="P:glycerol metabolic process"/>
    <property type="evidence" value="ECO:0007669"/>
    <property type="project" value="UniProtKB-KW"/>
</dbReference>
<dbReference type="EC" id="3.1.4.46" evidence="2"/>
<accession>A0A3N0E8F0</accession>
<evidence type="ECO:0000256" key="2">
    <source>
        <dbReference type="ARBA" id="ARBA00012247"/>
    </source>
</evidence>
<proteinExistence type="inferred from homology"/>
<dbReference type="PANTHER" id="PTHR43620">
    <property type="entry name" value="GLYCEROPHOSPHORYL DIESTER PHOSPHODIESTERASE"/>
    <property type="match status" value="1"/>
</dbReference>
<dbReference type="AlphaFoldDB" id="A0A3N0E8F0"/>
<dbReference type="PROSITE" id="PS51704">
    <property type="entry name" value="GP_PDE"/>
    <property type="match status" value="1"/>
</dbReference>
<dbReference type="Proteomes" id="UP000269198">
    <property type="component" value="Unassembled WGS sequence"/>
</dbReference>
<keyword evidence="4" id="KW-0319">Glycerol metabolism</keyword>
<evidence type="ECO:0000256" key="5">
    <source>
        <dbReference type="ARBA" id="ARBA00022801"/>
    </source>
</evidence>
<keyword evidence="5" id="KW-0378">Hydrolase</keyword>
<comment type="catalytic activity">
    <reaction evidence="6">
        <text>a sn-glycero-3-phosphodiester + H2O = an alcohol + sn-glycerol 3-phosphate + H(+)</text>
        <dbReference type="Rhea" id="RHEA:12969"/>
        <dbReference type="ChEBI" id="CHEBI:15377"/>
        <dbReference type="ChEBI" id="CHEBI:15378"/>
        <dbReference type="ChEBI" id="CHEBI:30879"/>
        <dbReference type="ChEBI" id="CHEBI:57597"/>
        <dbReference type="ChEBI" id="CHEBI:83408"/>
        <dbReference type="EC" id="3.1.4.46"/>
    </reaction>
</comment>
<organism evidence="8 9">
    <name type="scientific">Halostreptopolyspora alba</name>
    <dbReference type="NCBI Taxonomy" id="2487137"/>
    <lineage>
        <taxon>Bacteria</taxon>
        <taxon>Bacillati</taxon>
        <taxon>Actinomycetota</taxon>
        <taxon>Actinomycetes</taxon>
        <taxon>Streptosporangiales</taxon>
        <taxon>Nocardiopsidaceae</taxon>
        <taxon>Halostreptopolyspora</taxon>
    </lineage>
</organism>
<dbReference type="SUPFAM" id="SSF51695">
    <property type="entry name" value="PLC-like phosphodiesterases"/>
    <property type="match status" value="1"/>
</dbReference>
<evidence type="ECO:0000259" key="7">
    <source>
        <dbReference type="PROSITE" id="PS51704"/>
    </source>
</evidence>
<name>A0A3N0E8F0_9ACTN</name>
<gene>
    <name evidence="8" type="ORF">EFW17_14020</name>
</gene>
<dbReference type="GO" id="GO:0008889">
    <property type="term" value="F:glycerophosphodiester phosphodiesterase activity"/>
    <property type="evidence" value="ECO:0007669"/>
    <property type="project" value="UniProtKB-EC"/>
</dbReference>
<dbReference type="RefSeq" id="WP_123201880.1">
    <property type="nucleotide sequence ID" value="NZ_RJMB01000013.1"/>
</dbReference>
<dbReference type="InterPro" id="IPR017946">
    <property type="entry name" value="PLC-like_Pdiesterase_TIM-brl"/>
</dbReference>
<keyword evidence="3" id="KW-0732">Signal</keyword>
<comment type="caution">
    <text evidence="8">The sequence shown here is derived from an EMBL/GenBank/DDBJ whole genome shotgun (WGS) entry which is preliminary data.</text>
</comment>
<dbReference type="EMBL" id="RJMB01000013">
    <property type="protein sequence ID" value="RNL84049.1"/>
    <property type="molecule type" value="Genomic_DNA"/>
</dbReference>
<dbReference type="PANTHER" id="PTHR43620:SF7">
    <property type="entry name" value="GLYCEROPHOSPHODIESTER PHOSPHODIESTERASE GDPD5-RELATED"/>
    <property type="match status" value="1"/>
</dbReference>
<dbReference type="OrthoDB" id="9758957at2"/>
<dbReference type="Pfam" id="PF03009">
    <property type="entry name" value="GDPD"/>
    <property type="match status" value="1"/>
</dbReference>
<reference evidence="8 9" key="1">
    <citation type="submission" date="2018-11" db="EMBL/GenBank/DDBJ databases">
        <title>The genome draft of YIM 96095.</title>
        <authorList>
            <person name="Tang S.-K."/>
            <person name="Chunyu W.-X."/>
            <person name="Feng Y.-Z."/>
        </authorList>
    </citation>
    <scope>NUCLEOTIDE SEQUENCE [LARGE SCALE GENOMIC DNA]</scope>
    <source>
        <strain evidence="8 9">YIM 96095</strain>
    </source>
</reference>
<dbReference type="InterPro" id="IPR030395">
    <property type="entry name" value="GP_PDE_dom"/>
</dbReference>
<keyword evidence="9" id="KW-1185">Reference proteome</keyword>
<evidence type="ECO:0000256" key="4">
    <source>
        <dbReference type="ARBA" id="ARBA00022798"/>
    </source>
</evidence>
<evidence type="ECO:0000256" key="3">
    <source>
        <dbReference type="ARBA" id="ARBA00022729"/>
    </source>
</evidence>
<evidence type="ECO:0000313" key="9">
    <source>
        <dbReference type="Proteomes" id="UP000269198"/>
    </source>
</evidence>